<evidence type="ECO:0000313" key="2">
    <source>
        <dbReference type="Proteomes" id="UP000729402"/>
    </source>
</evidence>
<organism evidence="1 2">
    <name type="scientific">Zizania palustris</name>
    <name type="common">Northern wild rice</name>
    <dbReference type="NCBI Taxonomy" id="103762"/>
    <lineage>
        <taxon>Eukaryota</taxon>
        <taxon>Viridiplantae</taxon>
        <taxon>Streptophyta</taxon>
        <taxon>Embryophyta</taxon>
        <taxon>Tracheophyta</taxon>
        <taxon>Spermatophyta</taxon>
        <taxon>Magnoliopsida</taxon>
        <taxon>Liliopsida</taxon>
        <taxon>Poales</taxon>
        <taxon>Poaceae</taxon>
        <taxon>BOP clade</taxon>
        <taxon>Oryzoideae</taxon>
        <taxon>Oryzeae</taxon>
        <taxon>Zizaniinae</taxon>
        <taxon>Zizania</taxon>
    </lineage>
</organism>
<comment type="caution">
    <text evidence="1">The sequence shown here is derived from an EMBL/GenBank/DDBJ whole genome shotgun (WGS) entry which is preliminary data.</text>
</comment>
<protein>
    <submittedName>
        <fullName evidence="1">Uncharacterized protein</fullName>
    </submittedName>
</protein>
<keyword evidence="2" id="KW-1185">Reference proteome</keyword>
<reference evidence="1" key="2">
    <citation type="submission" date="2021-02" db="EMBL/GenBank/DDBJ databases">
        <authorList>
            <person name="Kimball J.A."/>
            <person name="Haas M.W."/>
            <person name="Macchietto M."/>
            <person name="Kono T."/>
            <person name="Duquette J."/>
            <person name="Shao M."/>
        </authorList>
    </citation>
    <scope>NUCLEOTIDE SEQUENCE</scope>
    <source>
        <tissue evidence="1">Fresh leaf tissue</tissue>
    </source>
</reference>
<dbReference type="AlphaFoldDB" id="A0A8J5WB53"/>
<sequence>MQSSSLPLKQPGFLDLGSGHSSAVYLEAGVWLPAAEQDAAEVRPAAGRKCHWQLAAGCCNLSVVLAVKQLEPLGIVYQDADCLGRRHTAMHPRGAMVVSKSRRLARGAVAVDQCHKLQGCLKNHNIHGMWLPLTPMRLKEDATRCLSSLHARARSISNQPRNANLSDL</sequence>
<dbReference type="Proteomes" id="UP000729402">
    <property type="component" value="Unassembled WGS sequence"/>
</dbReference>
<reference evidence="1" key="1">
    <citation type="journal article" date="2021" name="bioRxiv">
        <title>Whole Genome Assembly and Annotation of Northern Wild Rice, Zizania palustris L., Supports a Whole Genome Duplication in the Zizania Genus.</title>
        <authorList>
            <person name="Haas M."/>
            <person name="Kono T."/>
            <person name="Macchietto M."/>
            <person name="Millas R."/>
            <person name="McGilp L."/>
            <person name="Shao M."/>
            <person name="Duquette J."/>
            <person name="Hirsch C.N."/>
            <person name="Kimball J."/>
        </authorList>
    </citation>
    <scope>NUCLEOTIDE SEQUENCE</scope>
    <source>
        <tissue evidence="1">Fresh leaf tissue</tissue>
    </source>
</reference>
<name>A0A8J5WB53_ZIZPA</name>
<accession>A0A8J5WB53</accession>
<gene>
    <name evidence="1" type="ORF">GUJ93_ZPchr0010g8996</name>
</gene>
<dbReference type="EMBL" id="JAAALK010000082">
    <property type="protein sequence ID" value="KAG8087450.1"/>
    <property type="molecule type" value="Genomic_DNA"/>
</dbReference>
<evidence type="ECO:0000313" key="1">
    <source>
        <dbReference type="EMBL" id="KAG8087450.1"/>
    </source>
</evidence>
<proteinExistence type="predicted"/>